<keyword evidence="2" id="KW-1185">Reference proteome</keyword>
<comment type="caution">
    <text evidence="1">The sequence shown here is derived from an EMBL/GenBank/DDBJ whole genome shotgun (WGS) entry which is preliminary data.</text>
</comment>
<reference evidence="1" key="2">
    <citation type="submission" date="2021-10" db="EMBL/GenBank/DDBJ databases">
        <title>Phylogenomics reveals ancestral predisposition of the termite-cultivated fungus Termitomyces towards a domesticated lifestyle.</title>
        <authorList>
            <person name="Auxier B."/>
            <person name="Grum-Grzhimaylo A."/>
            <person name="Cardenas M.E."/>
            <person name="Lodge J.D."/>
            <person name="Laessoe T."/>
            <person name="Pedersen O."/>
            <person name="Smith M.E."/>
            <person name="Kuyper T.W."/>
            <person name="Franco-Molano E.A."/>
            <person name="Baroni T.J."/>
            <person name="Aanen D.K."/>
        </authorList>
    </citation>
    <scope>NUCLEOTIDE SEQUENCE</scope>
    <source>
        <strain evidence="1">AP01</strain>
        <tissue evidence="1">Mycelium</tissue>
    </source>
</reference>
<sequence>DLSTKLATSDYPRLRAYYCSLPPALLGLRRQLQLAIPPPVLEEEGDREDGTLGIHACLGCLSRHEKSSKEKNTHHFLAIVWVSSKDAAFLLKPAGGIAGPFDGAGVAWQQGTDVGTVYELT</sequence>
<name>A0A9P7FPN9_9AGAR</name>
<proteinExistence type="predicted"/>
<dbReference type="EMBL" id="JABCKV010003015">
    <property type="protein sequence ID" value="KAG5636167.1"/>
    <property type="molecule type" value="Genomic_DNA"/>
</dbReference>
<accession>A0A9P7FPN9</accession>
<protein>
    <submittedName>
        <fullName evidence="1">Uncharacterized protein</fullName>
    </submittedName>
</protein>
<evidence type="ECO:0000313" key="1">
    <source>
        <dbReference type="EMBL" id="KAG5636167.1"/>
    </source>
</evidence>
<dbReference type="Proteomes" id="UP000775547">
    <property type="component" value="Unassembled WGS sequence"/>
</dbReference>
<feature type="non-terminal residue" evidence="1">
    <location>
        <position position="1"/>
    </location>
</feature>
<organism evidence="1 2">
    <name type="scientific">Asterophora parasitica</name>
    <dbReference type="NCBI Taxonomy" id="117018"/>
    <lineage>
        <taxon>Eukaryota</taxon>
        <taxon>Fungi</taxon>
        <taxon>Dikarya</taxon>
        <taxon>Basidiomycota</taxon>
        <taxon>Agaricomycotina</taxon>
        <taxon>Agaricomycetes</taxon>
        <taxon>Agaricomycetidae</taxon>
        <taxon>Agaricales</taxon>
        <taxon>Tricholomatineae</taxon>
        <taxon>Lyophyllaceae</taxon>
        <taxon>Asterophora</taxon>
    </lineage>
</organism>
<reference evidence="1" key="1">
    <citation type="submission" date="2020-07" db="EMBL/GenBank/DDBJ databases">
        <authorList>
            <person name="Nieuwenhuis M."/>
            <person name="Van De Peppel L.J.J."/>
        </authorList>
    </citation>
    <scope>NUCLEOTIDE SEQUENCE</scope>
    <source>
        <strain evidence="1">AP01</strain>
        <tissue evidence="1">Mycelium</tissue>
    </source>
</reference>
<evidence type="ECO:0000313" key="2">
    <source>
        <dbReference type="Proteomes" id="UP000775547"/>
    </source>
</evidence>
<dbReference type="AlphaFoldDB" id="A0A9P7FPN9"/>
<gene>
    <name evidence="1" type="ORF">DXG03_005088</name>
</gene>
<feature type="non-terminal residue" evidence="1">
    <location>
        <position position="121"/>
    </location>
</feature>